<keyword evidence="3" id="KW-1185">Reference proteome</keyword>
<keyword evidence="1" id="KW-0732">Signal</keyword>
<evidence type="ECO:0000313" key="3">
    <source>
        <dbReference type="Proteomes" id="UP000664369"/>
    </source>
</evidence>
<gene>
    <name evidence="2" type="ORF">J4E00_17750</name>
</gene>
<comment type="caution">
    <text evidence="2">The sequence shown here is derived from an EMBL/GenBank/DDBJ whole genome shotgun (WGS) entry which is preliminary data.</text>
</comment>
<sequence>MKHLLLQVALLACSFGATAQTTHPRTTHKAVTHHAAAKVKTKTKHVAAGPVVYYCNSGNTVKYHASSGCRGLARCGASVVSMSLASAQQSMDPCKWCY</sequence>
<evidence type="ECO:0000313" key="2">
    <source>
        <dbReference type="EMBL" id="MBO2010909.1"/>
    </source>
</evidence>
<proteinExistence type="predicted"/>
<protein>
    <recommendedName>
        <fullName evidence="4">DUF3761 domain-containing protein</fullName>
    </recommendedName>
</protein>
<dbReference type="RefSeq" id="WP_208176597.1">
    <property type="nucleotide sequence ID" value="NZ_JAGETZ010000008.1"/>
</dbReference>
<feature type="signal peptide" evidence="1">
    <location>
        <begin position="1"/>
        <end position="19"/>
    </location>
</feature>
<accession>A0ABS3QI50</accession>
<dbReference type="Proteomes" id="UP000664369">
    <property type="component" value="Unassembled WGS sequence"/>
</dbReference>
<organism evidence="2 3">
    <name type="scientific">Hymenobacter negativus</name>
    <dbReference type="NCBI Taxonomy" id="2795026"/>
    <lineage>
        <taxon>Bacteria</taxon>
        <taxon>Pseudomonadati</taxon>
        <taxon>Bacteroidota</taxon>
        <taxon>Cytophagia</taxon>
        <taxon>Cytophagales</taxon>
        <taxon>Hymenobacteraceae</taxon>
        <taxon>Hymenobacter</taxon>
    </lineage>
</organism>
<evidence type="ECO:0000256" key="1">
    <source>
        <dbReference type="SAM" id="SignalP"/>
    </source>
</evidence>
<reference evidence="2 3" key="1">
    <citation type="submission" date="2021-03" db="EMBL/GenBank/DDBJ databases">
        <authorList>
            <person name="Kim M.K."/>
        </authorList>
    </citation>
    <scope>NUCLEOTIDE SEQUENCE [LARGE SCALE GENOMIC DNA]</scope>
    <source>
        <strain evidence="2 3">BT442</strain>
    </source>
</reference>
<name>A0ABS3QI50_9BACT</name>
<dbReference type="EMBL" id="JAGETZ010000008">
    <property type="protein sequence ID" value="MBO2010909.1"/>
    <property type="molecule type" value="Genomic_DNA"/>
</dbReference>
<feature type="chain" id="PRO_5045522982" description="DUF3761 domain-containing protein" evidence="1">
    <location>
        <begin position="20"/>
        <end position="98"/>
    </location>
</feature>
<evidence type="ECO:0008006" key="4">
    <source>
        <dbReference type="Google" id="ProtNLM"/>
    </source>
</evidence>